<dbReference type="Proteomes" id="UP000011996">
    <property type="component" value="Unassembled WGS sequence"/>
</dbReference>
<accession>M5SA99</accession>
<dbReference type="AlphaFoldDB" id="M5SA99"/>
<proteinExistence type="predicted"/>
<dbReference type="PATRIC" id="fig|1263868.3.peg.6871"/>
<gene>
    <name evidence="1" type="ORF">RESH_06329</name>
</gene>
<organism evidence="1 2">
    <name type="scientific">Rhodopirellula europaea SH398</name>
    <dbReference type="NCBI Taxonomy" id="1263868"/>
    <lineage>
        <taxon>Bacteria</taxon>
        <taxon>Pseudomonadati</taxon>
        <taxon>Planctomycetota</taxon>
        <taxon>Planctomycetia</taxon>
        <taxon>Pirellulales</taxon>
        <taxon>Pirellulaceae</taxon>
        <taxon>Rhodopirellula</taxon>
    </lineage>
</organism>
<evidence type="ECO:0000313" key="2">
    <source>
        <dbReference type="Proteomes" id="UP000011996"/>
    </source>
</evidence>
<dbReference type="EMBL" id="ANOF01000208">
    <property type="protein sequence ID" value="EMI23099.1"/>
    <property type="molecule type" value="Genomic_DNA"/>
</dbReference>
<reference evidence="1 2" key="1">
    <citation type="journal article" date="2013" name="Mar. Genomics">
        <title>Expression of sulfatases in Rhodopirellula baltica and the diversity of sulfatases in the genus Rhodopirellula.</title>
        <authorList>
            <person name="Wegner C.E."/>
            <person name="Richter-Heitmann T."/>
            <person name="Klindworth A."/>
            <person name="Klockow C."/>
            <person name="Richter M."/>
            <person name="Achstetter T."/>
            <person name="Glockner F.O."/>
            <person name="Harder J."/>
        </authorList>
    </citation>
    <scope>NUCLEOTIDE SEQUENCE [LARGE SCALE GENOMIC DNA]</scope>
    <source>
        <strain evidence="1 2">SH398</strain>
    </source>
</reference>
<sequence length="41" mass="4707">MNAMFKSIIRNMFQLRRMIALRAASNLYSINQSQTSGKTNV</sequence>
<name>M5SA99_9BACT</name>
<protein>
    <submittedName>
        <fullName evidence="1">Uncharacterized protein</fullName>
    </submittedName>
</protein>
<evidence type="ECO:0000313" key="1">
    <source>
        <dbReference type="EMBL" id="EMI23099.1"/>
    </source>
</evidence>
<comment type="caution">
    <text evidence="1">The sequence shown here is derived from an EMBL/GenBank/DDBJ whole genome shotgun (WGS) entry which is preliminary data.</text>
</comment>